<dbReference type="AlphaFoldDB" id="A0AAD7H371"/>
<accession>A0AAD7H371</accession>
<reference evidence="2" key="1">
    <citation type="submission" date="2023-03" db="EMBL/GenBank/DDBJ databases">
        <title>Massive genome expansion in bonnet fungi (Mycena s.s.) driven by repeated elements and novel gene families across ecological guilds.</title>
        <authorList>
            <consortium name="Lawrence Berkeley National Laboratory"/>
            <person name="Harder C.B."/>
            <person name="Miyauchi S."/>
            <person name="Viragh M."/>
            <person name="Kuo A."/>
            <person name="Thoen E."/>
            <person name="Andreopoulos B."/>
            <person name="Lu D."/>
            <person name="Skrede I."/>
            <person name="Drula E."/>
            <person name="Henrissat B."/>
            <person name="Morin E."/>
            <person name="Kohler A."/>
            <person name="Barry K."/>
            <person name="LaButti K."/>
            <person name="Morin E."/>
            <person name="Salamov A."/>
            <person name="Lipzen A."/>
            <person name="Mereny Z."/>
            <person name="Hegedus B."/>
            <person name="Baldrian P."/>
            <person name="Stursova M."/>
            <person name="Weitz H."/>
            <person name="Taylor A."/>
            <person name="Grigoriev I.V."/>
            <person name="Nagy L.G."/>
            <person name="Martin F."/>
            <person name="Kauserud H."/>
        </authorList>
    </citation>
    <scope>NUCLEOTIDE SEQUENCE</scope>
    <source>
        <strain evidence="2">CBHHK067</strain>
    </source>
</reference>
<evidence type="ECO:0000313" key="2">
    <source>
        <dbReference type="EMBL" id="KAJ7710513.1"/>
    </source>
</evidence>
<comment type="caution">
    <text evidence="2">The sequence shown here is derived from an EMBL/GenBank/DDBJ whole genome shotgun (WGS) entry which is preliminary data.</text>
</comment>
<protein>
    <submittedName>
        <fullName evidence="2">Uncharacterized protein</fullName>
    </submittedName>
</protein>
<keyword evidence="3" id="KW-1185">Reference proteome</keyword>
<dbReference type="Proteomes" id="UP001221757">
    <property type="component" value="Unassembled WGS sequence"/>
</dbReference>
<evidence type="ECO:0000313" key="3">
    <source>
        <dbReference type="Proteomes" id="UP001221757"/>
    </source>
</evidence>
<gene>
    <name evidence="2" type="ORF">B0H17DRAFT_1324232</name>
</gene>
<sequence>CSTKSSSQFSLWLWYRGSLASLRSFLSSSFPVAREQTGFVTSSFAEFVVPFLDLDHDIRQIPHAKTQSGGGGIFDASPDATQVCEGL</sequence>
<organism evidence="2 3">
    <name type="scientific">Mycena rosella</name>
    <name type="common">Pink bonnet</name>
    <name type="synonym">Agaricus rosellus</name>
    <dbReference type="NCBI Taxonomy" id="1033263"/>
    <lineage>
        <taxon>Eukaryota</taxon>
        <taxon>Fungi</taxon>
        <taxon>Dikarya</taxon>
        <taxon>Basidiomycota</taxon>
        <taxon>Agaricomycotina</taxon>
        <taxon>Agaricomycetes</taxon>
        <taxon>Agaricomycetidae</taxon>
        <taxon>Agaricales</taxon>
        <taxon>Marasmiineae</taxon>
        <taxon>Mycenaceae</taxon>
        <taxon>Mycena</taxon>
    </lineage>
</organism>
<dbReference type="EMBL" id="JARKIE010000001">
    <property type="protein sequence ID" value="KAJ7710513.1"/>
    <property type="molecule type" value="Genomic_DNA"/>
</dbReference>
<name>A0AAD7H371_MYCRO</name>
<feature type="non-terminal residue" evidence="2">
    <location>
        <position position="87"/>
    </location>
</feature>
<proteinExistence type="predicted"/>
<feature type="region of interest" description="Disordered" evidence="1">
    <location>
        <begin position="65"/>
        <end position="87"/>
    </location>
</feature>
<evidence type="ECO:0000256" key="1">
    <source>
        <dbReference type="SAM" id="MobiDB-lite"/>
    </source>
</evidence>